<accession>A0A7W4YJC3</accession>
<dbReference type="RefSeq" id="WP_183428632.1">
    <property type="nucleotide sequence ID" value="NZ_JACHVP010000003.1"/>
</dbReference>
<dbReference type="EMBL" id="JACHVP010000003">
    <property type="protein sequence ID" value="MBB2967941.1"/>
    <property type="molecule type" value="Genomic_DNA"/>
</dbReference>
<dbReference type="Proteomes" id="UP000538196">
    <property type="component" value="Unassembled WGS sequence"/>
</dbReference>
<comment type="caution">
    <text evidence="2">The sequence shown here is derived from an EMBL/GenBank/DDBJ whole genome shotgun (WGS) entry which is preliminary data.</text>
</comment>
<evidence type="ECO:0000313" key="3">
    <source>
        <dbReference type="Proteomes" id="UP000538196"/>
    </source>
</evidence>
<reference evidence="2 3" key="1">
    <citation type="submission" date="2020-08" db="EMBL/GenBank/DDBJ databases">
        <title>Sequencing the genomes of 1000 actinobacteria strains.</title>
        <authorList>
            <person name="Klenk H.-P."/>
        </authorList>
    </citation>
    <scope>NUCLEOTIDE SEQUENCE [LARGE SCALE GENOMIC DNA]</scope>
    <source>
        <strain evidence="2 3">DSM 20146</strain>
    </source>
</reference>
<evidence type="ECO:0000313" key="2">
    <source>
        <dbReference type="EMBL" id="MBB2967941.1"/>
    </source>
</evidence>
<dbReference type="InterPro" id="IPR036188">
    <property type="entry name" value="FAD/NAD-bd_sf"/>
</dbReference>
<protein>
    <submittedName>
        <fullName evidence="2">NADPH-dependent 2,4-dienoyl-CoA reductase/sulfur reductase-like enzyme</fullName>
    </submittedName>
</protein>
<keyword evidence="3" id="KW-1185">Reference proteome</keyword>
<proteinExistence type="predicted"/>
<dbReference type="Pfam" id="PF07992">
    <property type="entry name" value="Pyr_redox_2"/>
    <property type="match status" value="1"/>
</dbReference>
<dbReference type="GO" id="GO:0016491">
    <property type="term" value="F:oxidoreductase activity"/>
    <property type="evidence" value="ECO:0007669"/>
    <property type="project" value="InterPro"/>
</dbReference>
<feature type="domain" description="FAD/NAD(P)-binding" evidence="1">
    <location>
        <begin position="3"/>
        <end position="108"/>
    </location>
</feature>
<dbReference type="AlphaFoldDB" id="A0A7W4YJC3"/>
<evidence type="ECO:0000259" key="1">
    <source>
        <dbReference type="Pfam" id="PF07992"/>
    </source>
</evidence>
<gene>
    <name evidence="2" type="ORF">FHX33_002711</name>
</gene>
<dbReference type="SUPFAM" id="SSF51905">
    <property type="entry name" value="FAD/NAD(P)-binding domain"/>
    <property type="match status" value="2"/>
</dbReference>
<dbReference type="Gene3D" id="3.50.50.60">
    <property type="entry name" value="FAD/NAD(P)-binding domain"/>
    <property type="match status" value="2"/>
</dbReference>
<dbReference type="PRINTS" id="PR00411">
    <property type="entry name" value="PNDRDTASEI"/>
</dbReference>
<organism evidence="2 3">
    <name type="scientific">Leifsonia aquatica</name>
    <name type="common">Corynebacterium aquaticum</name>
    <dbReference type="NCBI Taxonomy" id="144185"/>
    <lineage>
        <taxon>Bacteria</taxon>
        <taxon>Bacillati</taxon>
        <taxon>Actinomycetota</taxon>
        <taxon>Actinomycetes</taxon>
        <taxon>Micrococcales</taxon>
        <taxon>Microbacteriaceae</taxon>
        <taxon>Leifsonia</taxon>
    </lineage>
</organism>
<dbReference type="InterPro" id="IPR023753">
    <property type="entry name" value="FAD/NAD-binding_dom"/>
</dbReference>
<sequence length="268" mass="27769">MTERIVVVGAGLSGLLVAAGHARRGASVTLVERLPAVGGVWGFDHPDVVAAAEECRRAGVKFFLGASAIRWRDHRLLIVGPGAVRWLDADLLVFAGGNRPPTAAELGIAGGRLAGVFAGTVAHHLLDAGVVLGHKPVVVGTREEAAIILPHLAEHGHVTVVGGTAPTGDGLASRLDWWPGYRPLRLHGTDRVDQLDIGRGDAVVPLYCDAVILAGPALPLRNIDGAVRDDSEGVVFVQPLDPTLDAAGVARAVHPTAPVPPPQGELVP</sequence>
<name>A0A7W4YJC3_LEIAQ</name>